<evidence type="ECO:0000259" key="4">
    <source>
        <dbReference type="PROSITE" id="PS50893"/>
    </source>
</evidence>
<dbReference type="Gene3D" id="3.40.50.300">
    <property type="entry name" value="P-loop containing nucleotide triphosphate hydrolases"/>
    <property type="match status" value="1"/>
</dbReference>
<accession>A0ABQ4P7N6</accession>
<evidence type="ECO:0000256" key="1">
    <source>
        <dbReference type="ARBA" id="ARBA00022448"/>
    </source>
</evidence>
<keyword evidence="2" id="KW-0547">Nucleotide-binding</keyword>
<dbReference type="InterPro" id="IPR051782">
    <property type="entry name" value="ABC_Transporter_VariousFunc"/>
</dbReference>
<dbReference type="SUPFAM" id="SSF52540">
    <property type="entry name" value="P-loop containing nucleoside triphosphate hydrolases"/>
    <property type="match status" value="1"/>
</dbReference>
<dbReference type="RefSeq" id="WP_119977124.1">
    <property type="nucleotide sequence ID" value="NZ_BPFB01000006.1"/>
</dbReference>
<proteinExistence type="predicted"/>
<evidence type="ECO:0000313" key="5">
    <source>
        <dbReference type="EMBL" id="GIU43536.1"/>
    </source>
</evidence>
<dbReference type="InterPro" id="IPR027417">
    <property type="entry name" value="P-loop_NTPase"/>
</dbReference>
<comment type="caution">
    <text evidence="5">The sequence shown here is derived from an EMBL/GenBank/DDBJ whole genome shotgun (WGS) entry which is preliminary data.</text>
</comment>
<dbReference type="PANTHER" id="PTHR42939">
    <property type="entry name" value="ABC TRANSPORTER ATP-BINDING PROTEIN ALBC-RELATED"/>
    <property type="match status" value="1"/>
</dbReference>
<evidence type="ECO:0000313" key="6">
    <source>
        <dbReference type="Proteomes" id="UP000761574"/>
    </source>
</evidence>
<dbReference type="EMBL" id="BPFB01000006">
    <property type="protein sequence ID" value="GIU43536.1"/>
    <property type="molecule type" value="Genomic_DNA"/>
</dbReference>
<dbReference type="SMART" id="SM00382">
    <property type="entry name" value="AAA"/>
    <property type="match status" value="1"/>
</dbReference>
<dbReference type="CDD" id="cd03230">
    <property type="entry name" value="ABC_DR_subfamily_A"/>
    <property type="match status" value="1"/>
</dbReference>
<dbReference type="PROSITE" id="PS50893">
    <property type="entry name" value="ABC_TRANSPORTER_2"/>
    <property type="match status" value="1"/>
</dbReference>
<dbReference type="InterPro" id="IPR017871">
    <property type="entry name" value="ABC_transporter-like_CS"/>
</dbReference>
<dbReference type="InterPro" id="IPR003439">
    <property type="entry name" value="ABC_transporter-like_ATP-bd"/>
</dbReference>
<protein>
    <submittedName>
        <fullName evidence="5">ABC copper transporter ATPase NosF</fullName>
    </submittedName>
</protein>
<dbReference type="PANTHER" id="PTHR42939:SF1">
    <property type="entry name" value="ABC TRANSPORTER ATP-BINDING PROTEIN ALBC-RELATED"/>
    <property type="match status" value="1"/>
</dbReference>
<keyword evidence="3" id="KW-0067">ATP-binding</keyword>
<sequence length="315" mass="34445">MSVNNLAVQLEGVGHQFAELRALNQINLSLPRGMTMALLGHNGAGKSTLIKVILGLLTPDSGRVDVLGQRLTSGKKPSNVGYLPENIHFYDKLTGAEILRYFAALKGESHQRVAQLIEEFGLGYAQHKLVKGYSKGMKQRLGFAQAILASPQLLLLDEPTVGLDPQASSFLYQKVAQLKRQGCAVIICTHELNLVESQLDVAMMLGRGQCLAYGTFAELAKASPLQVKIALDGLAALLVTHPYLQAFYRQGALHCAQSEQPALVRYLTTKCQRFDFTLHLPGLAEIYHHNMAQMQHCSEQGLGFVTEPVLQPMGV</sequence>
<gene>
    <name evidence="5" type="primary">nosF</name>
    <name evidence="5" type="ORF">TUM4630_07070</name>
</gene>
<feature type="domain" description="ABC transporter" evidence="4">
    <location>
        <begin position="8"/>
        <end position="232"/>
    </location>
</feature>
<evidence type="ECO:0000256" key="2">
    <source>
        <dbReference type="ARBA" id="ARBA00022741"/>
    </source>
</evidence>
<evidence type="ECO:0000256" key="3">
    <source>
        <dbReference type="ARBA" id="ARBA00022840"/>
    </source>
</evidence>
<keyword evidence="6" id="KW-1185">Reference proteome</keyword>
<keyword evidence="1" id="KW-0813">Transport</keyword>
<name>A0ABQ4P7N6_9GAMM</name>
<dbReference type="InterPro" id="IPR003593">
    <property type="entry name" value="AAA+_ATPase"/>
</dbReference>
<reference evidence="5 6" key="1">
    <citation type="submission" date="2021-05" db="EMBL/GenBank/DDBJ databases">
        <title>Molecular characterization for Shewanella algae harboring chromosomal blaOXA-55-like strains isolated from clinical and environment sample.</title>
        <authorList>
            <person name="Ohama Y."/>
            <person name="Aoki K."/>
            <person name="Harada S."/>
            <person name="Moriya K."/>
            <person name="Ishii Y."/>
            <person name="Tateda K."/>
        </authorList>
    </citation>
    <scope>NUCLEOTIDE SEQUENCE [LARGE SCALE GENOMIC DNA]</scope>
    <source>
        <strain evidence="5 6">LMG 23746</strain>
    </source>
</reference>
<dbReference type="Pfam" id="PF00005">
    <property type="entry name" value="ABC_tran"/>
    <property type="match status" value="1"/>
</dbReference>
<organism evidence="5 6">
    <name type="scientific">Shewanella algidipiscicola</name>
    <dbReference type="NCBI Taxonomy" id="614070"/>
    <lineage>
        <taxon>Bacteria</taxon>
        <taxon>Pseudomonadati</taxon>
        <taxon>Pseudomonadota</taxon>
        <taxon>Gammaproteobacteria</taxon>
        <taxon>Alteromonadales</taxon>
        <taxon>Shewanellaceae</taxon>
        <taxon>Shewanella</taxon>
    </lineage>
</organism>
<dbReference type="PROSITE" id="PS00211">
    <property type="entry name" value="ABC_TRANSPORTER_1"/>
    <property type="match status" value="1"/>
</dbReference>
<dbReference type="Proteomes" id="UP000761574">
    <property type="component" value="Unassembled WGS sequence"/>
</dbReference>